<dbReference type="PANTHER" id="PTHR40690">
    <property type="entry name" value="GLL3100 PROTEIN"/>
    <property type="match status" value="1"/>
</dbReference>
<protein>
    <submittedName>
        <fullName evidence="3">EBNA-1 nuclear protein</fullName>
    </submittedName>
</protein>
<dbReference type="InterPro" id="IPR035402">
    <property type="entry name" value="DgcN-like_N"/>
</dbReference>
<evidence type="ECO:0000313" key="4">
    <source>
        <dbReference type="Proteomes" id="UP000190750"/>
    </source>
</evidence>
<gene>
    <name evidence="3" type="ORF">RF819_13060</name>
</gene>
<dbReference type="InterPro" id="IPR035086">
    <property type="entry name" value="DgcN-like_C"/>
</dbReference>
<evidence type="ECO:0000313" key="3">
    <source>
        <dbReference type="EMBL" id="OOV07538.1"/>
    </source>
</evidence>
<dbReference type="OrthoDB" id="9778498at2"/>
<dbReference type="SUPFAM" id="SSF52540">
    <property type="entry name" value="P-loop containing nucleoside triphosphate hydrolases"/>
    <property type="match status" value="1"/>
</dbReference>
<comment type="caution">
    <text evidence="3">The sequence shown here is derived from an EMBL/GenBank/DDBJ whole genome shotgun (WGS) entry which is preliminary data.</text>
</comment>
<dbReference type="Proteomes" id="UP000190750">
    <property type="component" value="Unassembled WGS sequence"/>
</dbReference>
<dbReference type="Pfam" id="PF17396">
    <property type="entry name" value="DUF1611_N"/>
    <property type="match status" value="1"/>
</dbReference>
<keyword evidence="4" id="KW-1185">Reference proteome</keyword>
<dbReference type="InterPro" id="IPR027417">
    <property type="entry name" value="P-loop_NTPase"/>
</dbReference>
<dbReference type="Gene3D" id="3.40.50.720">
    <property type="entry name" value="NAD(P)-binding Rossmann-like Domain"/>
    <property type="match status" value="1"/>
</dbReference>
<organism evidence="3 4">
    <name type="scientific">Rhodoferax fermentans</name>
    <dbReference type="NCBI Taxonomy" id="28066"/>
    <lineage>
        <taxon>Bacteria</taxon>
        <taxon>Pseudomonadati</taxon>
        <taxon>Pseudomonadota</taxon>
        <taxon>Betaproteobacteria</taxon>
        <taxon>Burkholderiales</taxon>
        <taxon>Comamonadaceae</taxon>
        <taxon>Rhodoferax</taxon>
    </lineage>
</organism>
<evidence type="ECO:0000259" key="2">
    <source>
        <dbReference type="Pfam" id="PF17396"/>
    </source>
</evidence>
<dbReference type="PANTHER" id="PTHR40690:SF1">
    <property type="entry name" value="DUF1611 DOMAIN-CONTAINING PROTEIN"/>
    <property type="match status" value="1"/>
</dbReference>
<reference evidence="3 4" key="1">
    <citation type="submission" date="2017-01" db="EMBL/GenBank/DDBJ databases">
        <title>Genome sequencing of Rhodoferax fermentans JCM 7819.</title>
        <authorList>
            <person name="Kim Y.J."/>
            <person name="Farh M.E.-A."/>
            <person name="Yang D.-C."/>
        </authorList>
    </citation>
    <scope>NUCLEOTIDE SEQUENCE [LARGE SCALE GENOMIC DNA]</scope>
    <source>
        <strain evidence="3 4">JCM 7819</strain>
    </source>
</reference>
<dbReference type="RefSeq" id="WP_078365383.1">
    <property type="nucleotide sequence ID" value="NZ_MTJN01000002.1"/>
</dbReference>
<name>A0A1T1AUB8_RHOFE</name>
<feature type="domain" description="D-glutamate N-acetyltransferase-like N-terminal" evidence="2">
    <location>
        <begin position="48"/>
        <end position="125"/>
    </location>
</feature>
<dbReference type="PIRSF" id="PIRSF026760">
    <property type="entry name" value="UCP026760"/>
    <property type="match status" value="1"/>
</dbReference>
<dbReference type="Pfam" id="PF07755">
    <property type="entry name" value="DUF1611"/>
    <property type="match status" value="1"/>
</dbReference>
<accession>A0A1T1AUB8</accession>
<dbReference type="Gene3D" id="3.40.50.300">
    <property type="entry name" value="P-loop containing nucleotide triphosphate hydrolases"/>
    <property type="match status" value="1"/>
</dbReference>
<dbReference type="InterPro" id="IPR011669">
    <property type="entry name" value="DgcN-like"/>
</dbReference>
<dbReference type="STRING" id="28066.RF819_13060"/>
<proteinExistence type="predicted"/>
<dbReference type="EMBL" id="MTJN01000002">
    <property type="protein sequence ID" value="OOV07538.1"/>
    <property type="molecule type" value="Genomic_DNA"/>
</dbReference>
<feature type="domain" description="D-glutamate N-acetyltransferase-like C-terminal" evidence="1">
    <location>
        <begin position="133"/>
        <end position="328"/>
    </location>
</feature>
<sequence>MHQLRKPYLLFLGDVALKSDAKTAFGLRDWCRADVLGEWSLPEATVSLDLPRLSPAEAARQGAGSIVIGVAAVGGVLPPQWLSELEAALEAGLDVVSGQHSRLSSFPSLVQAAQRGGGRLIDVRHSDQSFPAGTGRKRSGKRVLTVGTDCALGKKYTALALTQALHQLGAAATFRATGQTGVMIAGAGVAIDAVIADFVAGAAEQLSPDNAPGHWDVIEGQGALFHPAYAGVTLGLLHGSQPDALVLCHDPSRDTIETYPDFPIPDLQVAIDRYVEAARLTNRAVRCVGLSINSSSLSDADWASYASALSTRLQLPVVDPLRGGVAALAQALLPL</sequence>
<dbReference type="AlphaFoldDB" id="A0A1T1AUB8"/>
<evidence type="ECO:0000259" key="1">
    <source>
        <dbReference type="Pfam" id="PF07755"/>
    </source>
</evidence>